<reference evidence="4" key="1">
    <citation type="submission" date="2017-09" db="EMBL/GenBank/DDBJ databases">
        <authorList>
            <person name="Varghese N."/>
            <person name="Submissions S."/>
        </authorList>
    </citation>
    <scope>NUCLEOTIDE SEQUENCE [LARGE SCALE GENOMIC DNA]</scope>
    <source>
        <strain evidence="4">MSL47</strain>
    </source>
</reference>
<feature type="transmembrane region" description="Helical" evidence="1">
    <location>
        <begin position="20"/>
        <end position="41"/>
    </location>
</feature>
<dbReference type="Pfam" id="PF09851">
    <property type="entry name" value="SHOCT"/>
    <property type="match status" value="1"/>
</dbReference>
<keyword evidence="1" id="KW-1133">Transmembrane helix</keyword>
<dbReference type="AlphaFoldDB" id="A0A285IE55"/>
<feature type="domain" description="SHOCT" evidence="2">
    <location>
        <begin position="54"/>
        <end position="79"/>
    </location>
</feature>
<evidence type="ECO:0000313" key="4">
    <source>
        <dbReference type="Proteomes" id="UP000219573"/>
    </source>
</evidence>
<dbReference type="InterPro" id="IPR018649">
    <property type="entry name" value="SHOCT"/>
</dbReference>
<dbReference type="STRING" id="1413210.U472_10030"/>
<evidence type="ECO:0000256" key="1">
    <source>
        <dbReference type="SAM" id="Phobius"/>
    </source>
</evidence>
<dbReference type="EMBL" id="OBDZ01000041">
    <property type="protein sequence ID" value="SNY46245.1"/>
    <property type="molecule type" value="Genomic_DNA"/>
</dbReference>
<organism evidence="3 4">
    <name type="scientific">Orenia metallireducens</name>
    <dbReference type="NCBI Taxonomy" id="1413210"/>
    <lineage>
        <taxon>Bacteria</taxon>
        <taxon>Bacillati</taxon>
        <taxon>Bacillota</taxon>
        <taxon>Clostridia</taxon>
        <taxon>Halanaerobiales</taxon>
        <taxon>Halobacteroidaceae</taxon>
        <taxon>Orenia</taxon>
    </lineage>
</organism>
<proteinExistence type="predicted"/>
<sequence length="81" mass="9309">MNLIWSDLCAGLYGYGLNGWQSIGIMLLHLGVFIGLIYLIIRLLIPKSKREDNAMALLKEQFAQGLITKEEFRERKEVLKN</sequence>
<protein>
    <submittedName>
        <fullName evidence="3">Putative membrane protein</fullName>
    </submittedName>
</protein>
<name>A0A285IE55_9FIRM</name>
<keyword evidence="4" id="KW-1185">Reference proteome</keyword>
<keyword evidence="1" id="KW-0812">Transmembrane</keyword>
<accession>A0A285IE55</accession>
<keyword evidence="1" id="KW-0472">Membrane</keyword>
<dbReference type="Proteomes" id="UP000219573">
    <property type="component" value="Unassembled WGS sequence"/>
</dbReference>
<evidence type="ECO:0000259" key="2">
    <source>
        <dbReference type="Pfam" id="PF09851"/>
    </source>
</evidence>
<gene>
    <name evidence="3" type="ORF">SAMN06265827_14119</name>
</gene>
<dbReference type="RefSeq" id="WP_097019503.1">
    <property type="nucleotide sequence ID" value="NZ_OBDZ01000041.1"/>
</dbReference>
<evidence type="ECO:0000313" key="3">
    <source>
        <dbReference type="EMBL" id="SNY46245.1"/>
    </source>
</evidence>